<name>A0ABM8QUB5_9BACT</name>
<dbReference type="Proteomes" id="UP000675880">
    <property type="component" value="Unassembled WGS sequence"/>
</dbReference>
<gene>
    <name evidence="1" type="ORF">NSPZN2_11430</name>
</gene>
<protein>
    <recommendedName>
        <fullName evidence="3">DUF4412 domain-containing protein</fullName>
    </recommendedName>
</protein>
<evidence type="ECO:0008006" key="3">
    <source>
        <dbReference type="Google" id="ProtNLM"/>
    </source>
</evidence>
<sequence>MCMTQTGKFRQVIGRIRRMWSWKLVGALALLWTIGIGNAVALEFTADQVTKINGRTQKANIYYRDNMWRIEHHTMGPVNVSIVRKDKQVVWLLLSRMKHFKTVPYKAEQDLKVTEHLEGEVSREEIGTETREGHPTTLYEVTVKEGERTEVYYQWLATDIHFPMKLAKKDGSWIVEYQHVKFRPLIDYLFQLPLNFEPLEEFDHQPAAAEPNHQPM</sequence>
<organism evidence="1 2">
    <name type="scientific">Nitrospira defluvii</name>
    <dbReference type="NCBI Taxonomy" id="330214"/>
    <lineage>
        <taxon>Bacteria</taxon>
        <taxon>Pseudomonadati</taxon>
        <taxon>Nitrospirota</taxon>
        <taxon>Nitrospiria</taxon>
        <taxon>Nitrospirales</taxon>
        <taxon>Nitrospiraceae</taxon>
        <taxon>Nitrospira</taxon>
    </lineage>
</organism>
<accession>A0ABM8QUB5</accession>
<keyword evidence="2" id="KW-1185">Reference proteome</keyword>
<comment type="caution">
    <text evidence="1">The sequence shown here is derived from an EMBL/GenBank/DDBJ whole genome shotgun (WGS) entry which is preliminary data.</text>
</comment>
<evidence type="ECO:0000313" key="2">
    <source>
        <dbReference type="Proteomes" id="UP000675880"/>
    </source>
</evidence>
<evidence type="ECO:0000313" key="1">
    <source>
        <dbReference type="EMBL" id="CAE6715559.1"/>
    </source>
</evidence>
<dbReference type="EMBL" id="CAJNBJ010000001">
    <property type="protein sequence ID" value="CAE6715559.1"/>
    <property type="molecule type" value="Genomic_DNA"/>
</dbReference>
<reference evidence="1 2" key="1">
    <citation type="submission" date="2021-02" db="EMBL/GenBank/DDBJ databases">
        <authorList>
            <person name="Han P."/>
        </authorList>
    </citation>
    <scope>NUCLEOTIDE SEQUENCE [LARGE SCALE GENOMIC DNA]</scope>
    <source>
        <strain evidence="1">Candidatus Nitrospira sp. ZN2</strain>
    </source>
</reference>
<proteinExistence type="predicted"/>